<evidence type="ECO:0000313" key="8">
    <source>
        <dbReference type="Proteomes" id="UP000308230"/>
    </source>
</evidence>
<keyword evidence="3 5" id="KW-0560">Oxidoreductase</keyword>
<dbReference type="GO" id="GO:0016491">
    <property type="term" value="F:oxidoreductase activity"/>
    <property type="evidence" value="ECO:0007669"/>
    <property type="project" value="UniProtKB-KW"/>
</dbReference>
<keyword evidence="8" id="KW-1185">Reference proteome</keyword>
<name>A0A5R9F044_9BACL</name>
<dbReference type="Pfam" id="PF01593">
    <property type="entry name" value="Amino_oxidase"/>
    <property type="match status" value="1"/>
</dbReference>
<comment type="similarity">
    <text evidence="4">Belongs to the carotenoid/retinoid oxidoreductase family. CrtN subfamily.</text>
</comment>
<reference evidence="7 8" key="1">
    <citation type="submission" date="2019-04" db="EMBL/GenBank/DDBJ databases">
        <title>Bacillus caeni sp. nov., a bacterium isolated from mangrove sediment.</title>
        <authorList>
            <person name="Huang H."/>
            <person name="Mo K."/>
            <person name="Hu Y."/>
        </authorList>
    </citation>
    <scope>NUCLEOTIDE SEQUENCE [LARGE SCALE GENOMIC DNA]</scope>
    <source>
        <strain evidence="7 8">HB172195</strain>
    </source>
</reference>
<comment type="pathway">
    <text evidence="1 5">Carotenoid biosynthesis.</text>
</comment>
<evidence type="ECO:0000313" key="7">
    <source>
        <dbReference type="EMBL" id="TLS36069.1"/>
    </source>
</evidence>
<dbReference type="OrthoDB" id="9814556at2"/>
<organism evidence="7 8">
    <name type="scientific">Exobacillus caeni</name>
    <dbReference type="NCBI Taxonomy" id="2574798"/>
    <lineage>
        <taxon>Bacteria</taxon>
        <taxon>Bacillati</taxon>
        <taxon>Bacillota</taxon>
        <taxon>Bacilli</taxon>
        <taxon>Bacillales</taxon>
        <taxon>Guptibacillaceae</taxon>
        <taxon>Exobacillus</taxon>
    </lineage>
</organism>
<dbReference type="GO" id="GO:0016117">
    <property type="term" value="P:carotenoid biosynthetic process"/>
    <property type="evidence" value="ECO:0007669"/>
    <property type="project" value="UniProtKB-KW"/>
</dbReference>
<dbReference type="InterPro" id="IPR036188">
    <property type="entry name" value="FAD/NAD-bd_sf"/>
</dbReference>
<evidence type="ECO:0000259" key="6">
    <source>
        <dbReference type="Pfam" id="PF01593"/>
    </source>
</evidence>
<evidence type="ECO:0000256" key="3">
    <source>
        <dbReference type="ARBA" id="ARBA00023002"/>
    </source>
</evidence>
<evidence type="ECO:0000256" key="5">
    <source>
        <dbReference type="RuleBase" id="RU362075"/>
    </source>
</evidence>
<feature type="domain" description="Amine oxidase" evidence="6">
    <location>
        <begin position="11"/>
        <end position="473"/>
    </location>
</feature>
<dbReference type="AlphaFoldDB" id="A0A5R9F044"/>
<protein>
    <submittedName>
        <fullName evidence="7">Phytoene desaturase</fullName>
    </submittedName>
</protein>
<gene>
    <name evidence="7" type="primary">crtI</name>
    <name evidence="7" type="ORF">FCL54_16900</name>
</gene>
<accession>A0A5R9F044</accession>
<dbReference type="EMBL" id="SWLG01000013">
    <property type="protein sequence ID" value="TLS36069.1"/>
    <property type="molecule type" value="Genomic_DNA"/>
</dbReference>
<dbReference type="SUPFAM" id="SSF51905">
    <property type="entry name" value="FAD/NAD(P)-binding domain"/>
    <property type="match status" value="1"/>
</dbReference>
<dbReference type="PANTHER" id="PTHR43734:SF1">
    <property type="entry name" value="PHYTOENE DESATURASE"/>
    <property type="match status" value="1"/>
</dbReference>
<dbReference type="PRINTS" id="PR00419">
    <property type="entry name" value="ADXRDTASE"/>
</dbReference>
<dbReference type="RefSeq" id="WP_138127946.1">
    <property type="nucleotide sequence ID" value="NZ_SWLG01000013.1"/>
</dbReference>
<dbReference type="Gene3D" id="3.50.50.60">
    <property type="entry name" value="FAD/NAD(P)-binding domain"/>
    <property type="match status" value="2"/>
</dbReference>
<evidence type="ECO:0000256" key="2">
    <source>
        <dbReference type="ARBA" id="ARBA00022746"/>
    </source>
</evidence>
<evidence type="ECO:0000256" key="4">
    <source>
        <dbReference type="ARBA" id="ARBA00038322"/>
    </source>
</evidence>
<proteinExistence type="inferred from homology"/>
<keyword evidence="2 5" id="KW-0125">Carotenoid biosynthesis</keyword>
<evidence type="ECO:0000256" key="1">
    <source>
        <dbReference type="ARBA" id="ARBA00004829"/>
    </source>
</evidence>
<dbReference type="Gene3D" id="3.90.660.50">
    <property type="match status" value="1"/>
</dbReference>
<dbReference type="InterPro" id="IPR014105">
    <property type="entry name" value="Carotenoid/retinoid_OxRdtase"/>
</dbReference>
<dbReference type="PANTHER" id="PTHR43734">
    <property type="entry name" value="PHYTOENE DESATURASE"/>
    <property type="match status" value="1"/>
</dbReference>
<comment type="caution">
    <text evidence="7">The sequence shown here is derived from an EMBL/GenBank/DDBJ whole genome shotgun (WGS) entry which is preliminary data.</text>
</comment>
<dbReference type="Proteomes" id="UP000308230">
    <property type="component" value="Unassembled WGS sequence"/>
</dbReference>
<dbReference type="InterPro" id="IPR002937">
    <property type="entry name" value="Amino_oxidase"/>
</dbReference>
<dbReference type="NCBIfam" id="TIGR02734">
    <property type="entry name" value="crtI_fam"/>
    <property type="match status" value="1"/>
</dbReference>
<sequence>MKLAVIGGGVGGMAAALLLSRKGYDVTIYEKAEKLGGRLDFVEKDGYRIDKGPTIVLLPQMLREILFEAGISEEELPLAPCDPLYKLNYPDGSYFYKSSNLADQLKEITRMFPGEERNFIRYLSDMENRFIQGKKAFLDRDFVDKKNFWSIKNISTLMRLKAYQNVHQNAAAYFRHPKLQQAFSFQTLYIGGGPLSSPALYSLIPYSEHAHGIWYLKGGYASLVTTLERHLENRRVVVKKGKNVERILTSGNRCTGIQVDGESNTFDAVIYNGDFPGIHQLLGDTDRKTEKEYTPSSGCLLLYFGLSKKYEEADVHQFFMTDDFEKHMNQVFEEKSIPDDPAIYTFYPSKIDESLAPEGKSVLYTLVPVPSGDHINWSEQSGLVEYVIDQIEERGFPGLREAIEWMEIRTPEDARQEGLYQGGSFGIAPVLSQSGVFRPQLKPFPYDGLYSVGASIHPGGGIPIVLQGAKLLADHMEKVNV</sequence>